<dbReference type="Proteomes" id="UP000470213">
    <property type="component" value="Unassembled WGS sequence"/>
</dbReference>
<comment type="caution">
    <text evidence="1">The sequence shown here is derived from an EMBL/GenBank/DDBJ whole genome shotgun (WGS) entry which is preliminary data.</text>
</comment>
<proteinExistence type="predicted"/>
<dbReference type="Pfam" id="PF11227">
    <property type="entry name" value="DUF3025"/>
    <property type="match status" value="1"/>
</dbReference>
<name>A0A7X5LLY2_9ALTE</name>
<accession>A0A7X5LLY2</accession>
<reference evidence="1 2" key="1">
    <citation type="submission" date="2020-01" db="EMBL/GenBank/DDBJ databases">
        <authorList>
            <person name="Chen J."/>
            <person name="Zhu S."/>
            <person name="Yang J."/>
        </authorList>
    </citation>
    <scope>NUCLEOTIDE SEQUENCE [LARGE SCALE GENOMIC DNA]</scope>
    <source>
        <strain evidence="1 2">345S023</strain>
    </source>
</reference>
<dbReference type="InterPro" id="IPR021390">
    <property type="entry name" value="DUF3025"/>
</dbReference>
<keyword evidence="2" id="KW-1185">Reference proteome</keyword>
<evidence type="ECO:0000313" key="2">
    <source>
        <dbReference type="Proteomes" id="UP000470213"/>
    </source>
</evidence>
<dbReference type="EMBL" id="JAAAWN010000008">
    <property type="protein sequence ID" value="NDV91105.1"/>
    <property type="molecule type" value="Genomic_DNA"/>
</dbReference>
<protein>
    <submittedName>
        <fullName evidence="1">DUF3025 domain-containing protein</fullName>
    </submittedName>
</protein>
<organism evidence="1 2">
    <name type="scientific">Alteromonas profundi</name>
    <dbReference type="NCBI Taxonomy" id="2696062"/>
    <lineage>
        <taxon>Bacteria</taxon>
        <taxon>Pseudomonadati</taxon>
        <taxon>Pseudomonadota</taxon>
        <taxon>Gammaproteobacteria</taxon>
        <taxon>Alteromonadales</taxon>
        <taxon>Alteromonadaceae</taxon>
        <taxon>Alteromonas/Salinimonas group</taxon>
        <taxon>Alteromonas</taxon>
    </lineage>
</organism>
<dbReference type="AlphaFoldDB" id="A0A7X5LLY2"/>
<dbReference type="RefSeq" id="WP_163084692.1">
    <property type="nucleotide sequence ID" value="NZ_JAAAWN010000008.1"/>
</dbReference>
<sequence length="285" mass="32840">MKFDAMPWCQRTLYTHAAKPVLDVLSFYRLLDSPVFPTAQQLNCLAKQYYDGWEGPAFKAQSSFSADDTRYYEAIIKEDGQVPTREESWHDLFNGLIWLQFPKTKSLLNRLHMQDICRNGAHPRTPRRNRITHFDECGVIFAVEEANLDVGNRLLGALAKHEWKSVFVEQNTQWQKCVHPVIFGHANFEMLLTPFTGLTAKWLCVKVPNGFSSKERKTQLRLLDAALYARIRELDDFTPSAILKPVPLLGIPGWYPIQDSAFYDDKEYFRPLSAKAKNTIQLPLT</sequence>
<evidence type="ECO:0000313" key="1">
    <source>
        <dbReference type="EMBL" id="NDV91105.1"/>
    </source>
</evidence>
<gene>
    <name evidence="1" type="ORF">GTH32_07895</name>
</gene>